<reference evidence="1 2" key="1">
    <citation type="submission" date="2024-03" db="EMBL/GenBank/DDBJ databases">
        <title>Human intestinal bacterial collection.</title>
        <authorList>
            <person name="Pauvert C."/>
            <person name="Hitch T.C.A."/>
            <person name="Clavel T."/>
        </authorList>
    </citation>
    <scope>NUCLEOTIDE SEQUENCE [LARGE SCALE GENOMIC DNA]</scope>
    <source>
        <strain evidence="1 2">CLA-AA-H192</strain>
    </source>
</reference>
<comment type="caution">
    <text evidence="1">The sequence shown here is derived from an EMBL/GenBank/DDBJ whole genome shotgun (WGS) entry which is preliminary data.</text>
</comment>
<organism evidence="1 2">
    <name type="scientific">Faecousia intestinalis</name>
    <dbReference type="NCBI Taxonomy" id="3133167"/>
    <lineage>
        <taxon>Bacteria</taxon>
        <taxon>Bacillati</taxon>
        <taxon>Bacillota</taxon>
        <taxon>Clostridia</taxon>
        <taxon>Eubacteriales</taxon>
        <taxon>Oscillospiraceae</taxon>
        <taxon>Faecousia</taxon>
    </lineage>
</organism>
<dbReference type="EMBL" id="JBBMFF010000050">
    <property type="protein sequence ID" value="MEQ2509758.1"/>
    <property type="molecule type" value="Genomic_DNA"/>
</dbReference>
<evidence type="ECO:0000313" key="1">
    <source>
        <dbReference type="EMBL" id="MEQ2509758.1"/>
    </source>
</evidence>
<dbReference type="RefSeq" id="WP_349134469.1">
    <property type="nucleotide sequence ID" value="NZ_JBBMFF010000050.1"/>
</dbReference>
<sequence length="82" mass="9506">MRLAELSAGYREAAGLLDIQISRLRRLRRGTADAQTRAVLANRLRKLCEARRQCRELALLCEHYYERGFYRYASDSFQGLAP</sequence>
<accession>A0ABV1G2X6</accession>
<protein>
    <submittedName>
        <fullName evidence="1">Uncharacterized protein</fullName>
    </submittedName>
</protein>
<evidence type="ECO:0000313" key="2">
    <source>
        <dbReference type="Proteomes" id="UP001491552"/>
    </source>
</evidence>
<keyword evidence="2" id="KW-1185">Reference proteome</keyword>
<proteinExistence type="predicted"/>
<gene>
    <name evidence="1" type="ORF">WMO66_00615</name>
</gene>
<name>A0ABV1G2X6_9FIRM</name>
<dbReference type="Proteomes" id="UP001491552">
    <property type="component" value="Unassembled WGS sequence"/>
</dbReference>